<reference evidence="1 2" key="1">
    <citation type="submission" date="2014-04" db="EMBL/GenBank/DDBJ databases">
        <authorList>
            <consortium name="DOE Joint Genome Institute"/>
            <person name="Kuo A."/>
            <person name="Girlanda M."/>
            <person name="Perotto S."/>
            <person name="Kohler A."/>
            <person name="Nagy L.G."/>
            <person name="Floudas D."/>
            <person name="Copeland A."/>
            <person name="Barry K.W."/>
            <person name="Cichocki N."/>
            <person name="Veneault-Fourrey C."/>
            <person name="LaButti K."/>
            <person name="Lindquist E.A."/>
            <person name="Lipzen A."/>
            <person name="Lundell T."/>
            <person name="Morin E."/>
            <person name="Murat C."/>
            <person name="Sun H."/>
            <person name="Tunlid A."/>
            <person name="Henrissat B."/>
            <person name="Grigoriev I.V."/>
            <person name="Hibbett D.S."/>
            <person name="Martin F."/>
            <person name="Nordberg H.P."/>
            <person name="Cantor M.N."/>
            <person name="Hua S.X."/>
        </authorList>
    </citation>
    <scope>NUCLEOTIDE SEQUENCE [LARGE SCALE GENOMIC DNA]</scope>
    <source>
        <strain evidence="1 2">MUT 4182</strain>
    </source>
</reference>
<evidence type="ECO:0000313" key="1">
    <source>
        <dbReference type="EMBL" id="KIO23814.1"/>
    </source>
</evidence>
<evidence type="ECO:0000313" key="2">
    <source>
        <dbReference type="Proteomes" id="UP000054248"/>
    </source>
</evidence>
<sequence>MSYKRIGNVVYKPVDTGRTALEDQIQFQPSFEPAQSRPRFPESASNESLSPLISLLPRVAGPEPSITRVKPRQRSGVYNQASLPKWKSVIISSQPPLAFTTLLPTLSSKNTHTSLPMDSYFSFTSFASSSASSKPEEVVIIDQEGGSTGGQGYCVIA</sequence>
<dbReference type="OrthoDB" id="10592758at2759"/>
<organism evidence="1 2">
    <name type="scientific">Tulasnella calospora MUT 4182</name>
    <dbReference type="NCBI Taxonomy" id="1051891"/>
    <lineage>
        <taxon>Eukaryota</taxon>
        <taxon>Fungi</taxon>
        <taxon>Dikarya</taxon>
        <taxon>Basidiomycota</taxon>
        <taxon>Agaricomycotina</taxon>
        <taxon>Agaricomycetes</taxon>
        <taxon>Cantharellales</taxon>
        <taxon>Tulasnellaceae</taxon>
        <taxon>Tulasnella</taxon>
    </lineage>
</organism>
<gene>
    <name evidence="1" type="ORF">M407DRAFT_26742</name>
</gene>
<protein>
    <submittedName>
        <fullName evidence="1">Uncharacterized protein</fullName>
    </submittedName>
</protein>
<accession>A0A0C3QF59</accession>
<dbReference type="AlphaFoldDB" id="A0A0C3QF59"/>
<dbReference type="EMBL" id="KN823075">
    <property type="protein sequence ID" value="KIO23814.1"/>
    <property type="molecule type" value="Genomic_DNA"/>
</dbReference>
<proteinExistence type="predicted"/>
<keyword evidence="2" id="KW-1185">Reference proteome</keyword>
<name>A0A0C3QF59_9AGAM</name>
<reference evidence="2" key="2">
    <citation type="submission" date="2015-01" db="EMBL/GenBank/DDBJ databases">
        <title>Evolutionary Origins and Diversification of the Mycorrhizal Mutualists.</title>
        <authorList>
            <consortium name="DOE Joint Genome Institute"/>
            <consortium name="Mycorrhizal Genomics Consortium"/>
            <person name="Kohler A."/>
            <person name="Kuo A."/>
            <person name="Nagy L.G."/>
            <person name="Floudas D."/>
            <person name="Copeland A."/>
            <person name="Barry K.W."/>
            <person name="Cichocki N."/>
            <person name="Veneault-Fourrey C."/>
            <person name="LaButti K."/>
            <person name="Lindquist E.A."/>
            <person name="Lipzen A."/>
            <person name="Lundell T."/>
            <person name="Morin E."/>
            <person name="Murat C."/>
            <person name="Riley R."/>
            <person name="Ohm R."/>
            <person name="Sun H."/>
            <person name="Tunlid A."/>
            <person name="Henrissat B."/>
            <person name="Grigoriev I.V."/>
            <person name="Hibbett D.S."/>
            <person name="Martin F."/>
        </authorList>
    </citation>
    <scope>NUCLEOTIDE SEQUENCE [LARGE SCALE GENOMIC DNA]</scope>
    <source>
        <strain evidence="2">MUT 4182</strain>
    </source>
</reference>
<dbReference type="HOGENOM" id="CLU_1679244_0_0_1"/>
<dbReference type="Proteomes" id="UP000054248">
    <property type="component" value="Unassembled WGS sequence"/>
</dbReference>